<dbReference type="OrthoDB" id="1492699at2"/>
<keyword evidence="2" id="KW-1185">Reference proteome</keyword>
<evidence type="ECO:0008006" key="3">
    <source>
        <dbReference type="Google" id="ProtNLM"/>
    </source>
</evidence>
<dbReference type="SUPFAM" id="SSF116960">
    <property type="entry name" value="YfbU-like"/>
    <property type="match status" value="1"/>
</dbReference>
<reference evidence="1 2" key="1">
    <citation type="submission" date="2018-01" db="EMBL/GenBank/DDBJ databases">
        <title>Genome Sequencing and Assembly of Anaerobacter polyendosporus strain CT4.</title>
        <authorList>
            <person name="Tachaapaikoon C."/>
            <person name="Sutheeworapong S."/>
            <person name="Jenjaroenpun P."/>
            <person name="Wongsurawat T."/>
            <person name="Nookeaw I."/>
            <person name="Cheawchanlertfa P."/>
            <person name="Kosugi A."/>
            <person name="Cheevadhanarak S."/>
            <person name="Ratanakhanokchai K."/>
        </authorList>
    </citation>
    <scope>NUCLEOTIDE SEQUENCE [LARGE SCALE GENOMIC DNA]</scope>
    <source>
        <strain evidence="1 2">CT4</strain>
    </source>
</reference>
<organism evidence="1 2">
    <name type="scientific">Clostridium manihotivorum</name>
    <dbReference type="NCBI Taxonomy" id="2320868"/>
    <lineage>
        <taxon>Bacteria</taxon>
        <taxon>Bacillati</taxon>
        <taxon>Bacillota</taxon>
        <taxon>Clostridia</taxon>
        <taxon>Eubacteriales</taxon>
        <taxon>Clostridiaceae</taxon>
        <taxon>Clostridium</taxon>
    </lineage>
</organism>
<dbReference type="KEGG" id="cmah:C1I91_06480"/>
<dbReference type="AlphaFoldDB" id="A0A410DQL0"/>
<accession>A0A410DQL0</accession>
<dbReference type="EMBL" id="CP025746">
    <property type="protein sequence ID" value="QAA31315.1"/>
    <property type="molecule type" value="Genomic_DNA"/>
</dbReference>
<dbReference type="Gene3D" id="1.10.3190.10">
    <property type="entry name" value="yfbu gene product, domain 2"/>
    <property type="match status" value="1"/>
</dbReference>
<dbReference type="Gene3D" id="1.10.287.680">
    <property type="entry name" value="Helix hairpin bin"/>
    <property type="match status" value="1"/>
</dbReference>
<dbReference type="InterPro" id="IPR023146">
    <property type="entry name" value="YfbU_alpha-helical_sf"/>
</dbReference>
<dbReference type="InterPro" id="IPR023145">
    <property type="entry name" value="YfbU_helix-hairpin_sf"/>
</dbReference>
<dbReference type="RefSeq" id="WP_128212132.1">
    <property type="nucleotide sequence ID" value="NZ_CP025746.1"/>
</dbReference>
<sequence>MELTRVERIILANQYRILEALYPEDAESYANNRKALEEGFELHYSELFGSLSENELNSEECREVIEILNLYRALTFSYEELEDKSDLDEYAVMFRGFDLNDEYEGKRVIYARYFINDLDRFEELKYGKSYAECNSHSEMMPKYRRMLDKWQKLGKSFELTKDQIISIVK</sequence>
<name>A0A410DQL0_9CLOT</name>
<evidence type="ECO:0000313" key="2">
    <source>
        <dbReference type="Proteomes" id="UP000286268"/>
    </source>
</evidence>
<dbReference type="InterPro" id="IPR005587">
    <property type="entry name" value="UPF0304_YfbU"/>
</dbReference>
<protein>
    <recommendedName>
        <fullName evidence="3">YfbU family protein</fullName>
    </recommendedName>
</protein>
<dbReference type="Proteomes" id="UP000286268">
    <property type="component" value="Chromosome"/>
</dbReference>
<proteinExistence type="predicted"/>
<evidence type="ECO:0000313" key="1">
    <source>
        <dbReference type="EMBL" id="QAA31315.1"/>
    </source>
</evidence>
<dbReference type="NCBIfam" id="NF003936">
    <property type="entry name" value="PRK05445.1"/>
    <property type="match status" value="1"/>
</dbReference>
<dbReference type="Pfam" id="PF03887">
    <property type="entry name" value="YfbU"/>
    <property type="match status" value="1"/>
</dbReference>
<gene>
    <name evidence="1" type="ORF">C1I91_06480</name>
</gene>